<dbReference type="Proteomes" id="UP000434957">
    <property type="component" value="Unassembled WGS sequence"/>
</dbReference>
<evidence type="ECO:0000313" key="2">
    <source>
        <dbReference type="EMBL" id="KAE9011629.1"/>
    </source>
</evidence>
<dbReference type="Proteomes" id="UP000435112">
    <property type="component" value="Unassembled WGS sequence"/>
</dbReference>
<proteinExistence type="predicted"/>
<gene>
    <name evidence="3" type="ORF">PR001_g14036</name>
    <name evidence="2" type="ORF">PR002_g15021</name>
    <name evidence="4" type="ORF">PR003_g15042</name>
</gene>
<evidence type="ECO:0000256" key="1">
    <source>
        <dbReference type="SAM" id="MobiDB-lite"/>
    </source>
</evidence>
<accession>A0A6A4F357</accession>
<dbReference type="EMBL" id="QXFT01001021">
    <property type="protein sequence ID" value="KAE9331364.1"/>
    <property type="molecule type" value="Genomic_DNA"/>
</dbReference>
<reference evidence="4 6" key="1">
    <citation type="submission" date="2018-08" db="EMBL/GenBank/DDBJ databases">
        <title>Genomic investigation of the strawberry pathogen Phytophthora fragariae indicates pathogenicity is determined by transcriptional variation in three key races.</title>
        <authorList>
            <person name="Adams T.M."/>
            <person name="Armitage A.D."/>
            <person name="Sobczyk M.K."/>
            <person name="Bates H.J."/>
            <person name="Dunwell J.M."/>
            <person name="Nellist C.F."/>
            <person name="Harrison R.J."/>
        </authorList>
    </citation>
    <scope>NUCLEOTIDE SEQUENCE [LARGE SCALE GENOMIC DNA]</scope>
    <source>
        <strain evidence="3 5">SCRP249</strain>
        <strain evidence="2 7">SCRP324</strain>
        <strain evidence="4 6">SCRP333</strain>
    </source>
</reference>
<evidence type="ECO:0000313" key="3">
    <source>
        <dbReference type="EMBL" id="KAE9018809.1"/>
    </source>
</evidence>
<evidence type="ECO:0000313" key="6">
    <source>
        <dbReference type="Proteomes" id="UP000434957"/>
    </source>
</evidence>
<dbReference type="AlphaFoldDB" id="A0A6A4F357"/>
<name>A0A6A4F357_9STRA</name>
<evidence type="ECO:0000313" key="7">
    <source>
        <dbReference type="Proteomes" id="UP000435112"/>
    </source>
</evidence>
<sequence>MARLCRQFVIRIYGTGRLGLVTFLTALGNLPSVQVADAEKPQADLTDGVDTRLSRSVPTGGMPDGTPRDNGT</sequence>
<feature type="region of interest" description="Disordered" evidence="1">
    <location>
        <begin position="39"/>
        <end position="72"/>
    </location>
</feature>
<dbReference type="Proteomes" id="UP000429607">
    <property type="component" value="Unassembled WGS sequence"/>
</dbReference>
<protein>
    <submittedName>
        <fullName evidence="4">Uncharacterized protein</fullName>
    </submittedName>
</protein>
<keyword evidence="6" id="KW-1185">Reference proteome</keyword>
<evidence type="ECO:0000313" key="5">
    <source>
        <dbReference type="Proteomes" id="UP000429607"/>
    </source>
</evidence>
<evidence type="ECO:0000313" key="4">
    <source>
        <dbReference type="EMBL" id="KAE9331364.1"/>
    </source>
</evidence>
<dbReference type="EMBL" id="QXFV01000989">
    <property type="protein sequence ID" value="KAE9018809.1"/>
    <property type="molecule type" value="Genomic_DNA"/>
</dbReference>
<organism evidence="4 6">
    <name type="scientific">Phytophthora rubi</name>
    <dbReference type="NCBI Taxonomy" id="129364"/>
    <lineage>
        <taxon>Eukaryota</taxon>
        <taxon>Sar</taxon>
        <taxon>Stramenopiles</taxon>
        <taxon>Oomycota</taxon>
        <taxon>Peronosporomycetes</taxon>
        <taxon>Peronosporales</taxon>
        <taxon>Peronosporaceae</taxon>
        <taxon>Phytophthora</taxon>
    </lineage>
</organism>
<dbReference type="EMBL" id="QXFU01001070">
    <property type="protein sequence ID" value="KAE9011629.1"/>
    <property type="molecule type" value="Genomic_DNA"/>
</dbReference>
<comment type="caution">
    <text evidence="4">The sequence shown here is derived from an EMBL/GenBank/DDBJ whole genome shotgun (WGS) entry which is preliminary data.</text>
</comment>